<name>A0ACA9QLQ3_9GLOM</name>
<evidence type="ECO:0000313" key="1">
    <source>
        <dbReference type="EMBL" id="CAG8754060.1"/>
    </source>
</evidence>
<dbReference type="Proteomes" id="UP000789920">
    <property type="component" value="Unassembled WGS sequence"/>
</dbReference>
<gene>
    <name evidence="1" type="ORF">RPERSI_LOCUS14489</name>
</gene>
<evidence type="ECO:0000313" key="2">
    <source>
        <dbReference type="Proteomes" id="UP000789920"/>
    </source>
</evidence>
<dbReference type="EMBL" id="CAJVQC010033489">
    <property type="protein sequence ID" value="CAG8754060.1"/>
    <property type="molecule type" value="Genomic_DNA"/>
</dbReference>
<protein>
    <submittedName>
        <fullName evidence="1">4678_t:CDS:1</fullName>
    </submittedName>
</protein>
<feature type="non-terminal residue" evidence="1">
    <location>
        <position position="1"/>
    </location>
</feature>
<organism evidence="1 2">
    <name type="scientific">Racocetra persica</name>
    <dbReference type="NCBI Taxonomy" id="160502"/>
    <lineage>
        <taxon>Eukaryota</taxon>
        <taxon>Fungi</taxon>
        <taxon>Fungi incertae sedis</taxon>
        <taxon>Mucoromycota</taxon>
        <taxon>Glomeromycotina</taxon>
        <taxon>Glomeromycetes</taxon>
        <taxon>Diversisporales</taxon>
        <taxon>Gigasporaceae</taxon>
        <taxon>Racocetra</taxon>
    </lineage>
</organism>
<proteinExistence type="predicted"/>
<keyword evidence="2" id="KW-1185">Reference proteome</keyword>
<accession>A0ACA9QLQ3</accession>
<reference evidence="1" key="1">
    <citation type="submission" date="2021-06" db="EMBL/GenBank/DDBJ databases">
        <authorList>
            <person name="Kallberg Y."/>
            <person name="Tangrot J."/>
            <person name="Rosling A."/>
        </authorList>
    </citation>
    <scope>NUCLEOTIDE SEQUENCE</scope>
    <source>
        <strain evidence="1">MA461A</strain>
    </source>
</reference>
<sequence length="43" mass="4988">KDFSEKAQSEHDEALLKLQKDIRKLQNAAFKQTNIETYFDSAS</sequence>
<comment type="caution">
    <text evidence="1">The sequence shown here is derived from an EMBL/GenBank/DDBJ whole genome shotgun (WGS) entry which is preliminary data.</text>
</comment>